<feature type="transmembrane region" description="Helical" evidence="1">
    <location>
        <begin position="204"/>
        <end position="229"/>
    </location>
</feature>
<feature type="transmembrane region" description="Helical" evidence="1">
    <location>
        <begin position="118"/>
        <end position="140"/>
    </location>
</feature>
<evidence type="ECO:0008006" key="4">
    <source>
        <dbReference type="Google" id="ProtNLM"/>
    </source>
</evidence>
<name>A0AAE7NMT3_9BRAD</name>
<dbReference type="RefSeq" id="WP_051378033.1">
    <property type="nucleotide sequence ID" value="NZ_AXAD01000024.1"/>
</dbReference>
<evidence type="ECO:0000256" key="1">
    <source>
        <dbReference type="SAM" id="Phobius"/>
    </source>
</evidence>
<accession>A0AAE7NMT3</accession>
<feature type="transmembrane region" description="Helical" evidence="1">
    <location>
        <begin position="80"/>
        <end position="98"/>
    </location>
</feature>
<keyword evidence="1" id="KW-1133">Transmembrane helix</keyword>
<dbReference type="EMBL" id="CP030050">
    <property type="protein sequence ID" value="QOZ67055.1"/>
    <property type="molecule type" value="Genomic_DNA"/>
</dbReference>
<protein>
    <recommendedName>
        <fullName evidence="4">DUF1345 domain-containing protein</fullName>
    </recommendedName>
</protein>
<keyword evidence="1" id="KW-0812">Transmembrane</keyword>
<proteinExistence type="predicted"/>
<feature type="transmembrane region" description="Helical" evidence="1">
    <location>
        <begin position="54"/>
        <end position="75"/>
    </location>
</feature>
<reference evidence="2 3" key="1">
    <citation type="submission" date="2018-06" db="EMBL/GenBank/DDBJ databases">
        <title>Comparative genomics of Bradyrhizobium nodulating Arachidis hypogaea.</title>
        <authorList>
            <person name="Li Y."/>
        </authorList>
    </citation>
    <scope>NUCLEOTIDE SEQUENCE [LARGE SCALE GENOMIC DNA]</scope>
    <source>
        <strain evidence="2 3">CCBAU 051107</strain>
    </source>
</reference>
<evidence type="ECO:0000313" key="2">
    <source>
        <dbReference type="EMBL" id="QOZ67055.1"/>
    </source>
</evidence>
<sequence>MFAPAMKSFLRNRGTSLTMVVLILFATSLAQGAISYTMTLGALRGLLPSDVSLFGKGLIVLRFGLVTALSILWLFKLKRALFQLIILVNAWFTLGLLGQTSGLIATLFGSGSPAVRTLLLDVGLMAVSNILIFSIWYWIIDPPGVEEVTRAGEPWDFLFPQRGSSLPHYESWSPLYADYLFVAFTTSFAFSPTDVLPLTRRAKLLMLLQAAISVVSLTAIAGSAINILAGGK</sequence>
<dbReference type="AlphaFoldDB" id="A0AAE7NMT3"/>
<gene>
    <name evidence="2" type="ORF">WN72_12570</name>
</gene>
<organism evidence="2 3">
    <name type="scientific">Bradyrhizobium arachidis</name>
    <dbReference type="NCBI Taxonomy" id="858423"/>
    <lineage>
        <taxon>Bacteria</taxon>
        <taxon>Pseudomonadati</taxon>
        <taxon>Pseudomonadota</taxon>
        <taxon>Alphaproteobacteria</taxon>
        <taxon>Hyphomicrobiales</taxon>
        <taxon>Nitrobacteraceae</taxon>
        <taxon>Bradyrhizobium</taxon>
    </lineage>
</organism>
<dbReference type="KEGG" id="barh:WN72_12570"/>
<evidence type="ECO:0000313" key="3">
    <source>
        <dbReference type="Proteomes" id="UP000594015"/>
    </source>
</evidence>
<dbReference type="Proteomes" id="UP000594015">
    <property type="component" value="Chromosome"/>
</dbReference>
<keyword evidence="1" id="KW-0472">Membrane</keyword>